<name>A0A1S8CSF1_9GAMM</name>
<evidence type="ECO:0000313" key="3">
    <source>
        <dbReference type="Proteomes" id="UP000192132"/>
    </source>
</evidence>
<accession>A0A1S8CSF1</accession>
<feature type="transmembrane region" description="Helical" evidence="1">
    <location>
        <begin position="83"/>
        <end position="103"/>
    </location>
</feature>
<organism evidence="2 3">
    <name type="scientific">Alkanindiges hydrocarboniclasticus</name>
    <dbReference type="NCBI Taxonomy" id="1907941"/>
    <lineage>
        <taxon>Bacteria</taxon>
        <taxon>Pseudomonadati</taxon>
        <taxon>Pseudomonadota</taxon>
        <taxon>Gammaproteobacteria</taxon>
        <taxon>Moraxellales</taxon>
        <taxon>Moraxellaceae</taxon>
        <taxon>Alkanindiges</taxon>
    </lineage>
</organism>
<keyword evidence="3" id="KW-1185">Reference proteome</keyword>
<dbReference type="AlphaFoldDB" id="A0A1S8CSF1"/>
<keyword evidence="1" id="KW-0472">Membrane</keyword>
<keyword evidence="1" id="KW-1133">Transmembrane helix</keyword>
<feature type="transmembrane region" description="Helical" evidence="1">
    <location>
        <begin position="115"/>
        <end position="135"/>
    </location>
</feature>
<dbReference type="Proteomes" id="UP000192132">
    <property type="component" value="Unassembled WGS sequence"/>
</dbReference>
<protein>
    <submittedName>
        <fullName evidence="2">Uncharacterized protein</fullName>
    </submittedName>
</protein>
<evidence type="ECO:0000313" key="2">
    <source>
        <dbReference type="EMBL" id="ONG38667.1"/>
    </source>
</evidence>
<dbReference type="EMBL" id="MLCN01000030">
    <property type="protein sequence ID" value="ONG38667.1"/>
    <property type="molecule type" value="Genomic_DNA"/>
</dbReference>
<reference evidence="2 3" key="1">
    <citation type="submission" date="2016-10" db="EMBL/GenBank/DDBJ databases">
        <title>Draft Genome sequence of Alkanindiges sp. strain H1.</title>
        <authorList>
            <person name="Subhash Y."/>
            <person name="Lee S."/>
        </authorList>
    </citation>
    <scope>NUCLEOTIDE SEQUENCE [LARGE SCALE GENOMIC DNA]</scope>
    <source>
        <strain evidence="2 3">H1</strain>
    </source>
</reference>
<gene>
    <name evidence="2" type="ORF">BKE30_12095</name>
</gene>
<comment type="caution">
    <text evidence="2">The sequence shown here is derived from an EMBL/GenBank/DDBJ whole genome shotgun (WGS) entry which is preliminary data.</text>
</comment>
<proteinExistence type="predicted"/>
<sequence>MLNHGISEDKNFAKHQTASFIKQPQATHFFNESVIKNSESGVAAVVDPVIAPELSMQAHLILPGQIVVTGWQKFKNSIMYLPSLYLILVAMLISMGLVTYSQLTNLTAVNIQSAGQMIFIFLWAAIVAGAVMLLSRLKIWQAQRRYAPLKSVALYMWDQLDALNECVDRIQNTCQTSEKPARATLMKCLDNYYEKSVSFHKDLQKIKLVLNDSQFNQLLINYNTDSKIFRDRLAELIVSLADQPHDQNPCKLLLDALTPLCLRIDQYHQAIAKQLGKIIRA</sequence>
<keyword evidence="1" id="KW-0812">Transmembrane</keyword>
<evidence type="ECO:0000256" key="1">
    <source>
        <dbReference type="SAM" id="Phobius"/>
    </source>
</evidence>